<evidence type="ECO:0000256" key="3">
    <source>
        <dbReference type="ARBA" id="ARBA00022741"/>
    </source>
</evidence>
<keyword evidence="4 8" id="KW-0251">Elongation factor</keyword>
<evidence type="ECO:0000256" key="2">
    <source>
        <dbReference type="ARBA" id="ARBA00017872"/>
    </source>
</evidence>
<dbReference type="Pfam" id="PF03764">
    <property type="entry name" value="EFG_IV"/>
    <property type="match status" value="1"/>
</dbReference>
<dbReference type="SUPFAM" id="SSF52540">
    <property type="entry name" value="P-loop containing nucleoside triphosphate hydrolases"/>
    <property type="match status" value="1"/>
</dbReference>
<dbReference type="CDD" id="cd16262">
    <property type="entry name" value="EFG_III"/>
    <property type="match status" value="1"/>
</dbReference>
<dbReference type="GO" id="GO:0003746">
    <property type="term" value="F:translation elongation factor activity"/>
    <property type="evidence" value="ECO:0007669"/>
    <property type="project" value="UniProtKB-UniRule"/>
</dbReference>
<dbReference type="FunFam" id="3.40.50.300:FF:000029">
    <property type="entry name" value="Elongation factor G"/>
    <property type="match status" value="1"/>
</dbReference>
<dbReference type="InterPro" id="IPR005517">
    <property type="entry name" value="Transl_elong_EFG/EF2_IV"/>
</dbReference>
<dbReference type="Proteomes" id="UP000537825">
    <property type="component" value="Unassembled WGS sequence"/>
</dbReference>
<dbReference type="SUPFAM" id="SSF54980">
    <property type="entry name" value="EF-G C-terminal domain-like"/>
    <property type="match status" value="2"/>
</dbReference>
<dbReference type="Pfam" id="PF00009">
    <property type="entry name" value="GTP_EFTU"/>
    <property type="match status" value="1"/>
</dbReference>
<dbReference type="PRINTS" id="PR00315">
    <property type="entry name" value="ELONGATNFCT"/>
</dbReference>
<comment type="similarity">
    <text evidence="1 8">Belongs to the TRAFAC class translation factor GTPase superfamily. Classic translation factor GTPase family. EF-G/EF-2 subfamily.</text>
</comment>
<dbReference type="CDD" id="cd04091">
    <property type="entry name" value="mtEFG1_II_like"/>
    <property type="match status" value="1"/>
</dbReference>
<dbReference type="PANTHER" id="PTHR43636">
    <property type="entry name" value="ELONGATION FACTOR G, MITOCHONDRIAL"/>
    <property type="match status" value="1"/>
</dbReference>
<dbReference type="InterPro" id="IPR031157">
    <property type="entry name" value="G_TR_CS"/>
</dbReference>
<dbReference type="Pfam" id="PF03144">
    <property type="entry name" value="GTP_EFTU_D2"/>
    <property type="match status" value="1"/>
</dbReference>
<comment type="subcellular location">
    <subcellularLocation>
        <location evidence="8">Cytoplasm</location>
    </subcellularLocation>
</comment>
<dbReference type="FunFam" id="3.30.230.10:FF:000003">
    <property type="entry name" value="Elongation factor G"/>
    <property type="match status" value="1"/>
</dbReference>
<evidence type="ECO:0000256" key="8">
    <source>
        <dbReference type="HAMAP-Rule" id="MF_00054"/>
    </source>
</evidence>
<dbReference type="GO" id="GO:0005525">
    <property type="term" value="F:GTP binding"/>
    <property type="evidence" value="ECO:0007669"/>
    <property type="project" value="UniProtKB-UniRule"/>
</dbReference>
<dbReference type="InterPro" id="IPR035649">
    <property type="entry name" value="EFG_V"/>
</dbReference>
<protein>
    <recommendedName>
        <fullName evidence="2 8">Elongation factor G</fullName>
        <shortName evidence="8">EF-G</shortName>
    </recommendedName>
</protein>
<comment type="function">
    <text evidence="7 8">Catalyzes the GTP-dependent ribosomal translocation step during translation elongation. During this step, the ribosome changes from the pre-translocational (PRE) to the post-translocational (POST) state as the newly formed A-site-bound peptidyl-tRNA and P-site-bound deacylated tRNA move to the P and E sites, respectively. Catalyzes the coordinated movement of the two tRNA molecules, the mRNA and conformational changes in the ribosome.</text>
</comment>
<evidence type="ECO:0000259" key="9">
    <source>
        <dbReference type="PROSITE" id="PS51722"/>
    </source>
</evidence>
<keyword evidence="5 8" id="KW-0648">Protein biosynthesis</keyword>
<evidence type="ECO:0000256" key="6">
    <source>
        <dbReference type="ARBA" id="ARBA00023134"/>
    </source>
</evidence>
<dbReference type="Pfam" id="PF14492">
    <property type="entry name" value="EFG_III"/>
    <property type="match status" value="1"/>
</dbReference>
<dbReference type="GO" id="GO:0003924">
    <property type="term" value="F:GTPase activity"/>
    <property type="evidence" value="ECO:0007669"/>
    <property type="project" value="InterPro"/>
</dbReference>
<dbReference type="NCBIfam" id="TIGR00484">
    <property type="entry name" value="EF-G"/>
    <property type="match status" value="1"/>
</dbReference>
<dbReference type="CDD" id="cd01886">
    <property type="entry name" value="EF-G"/>
    <property type="match status" value="1"/>
</dbReference>
<feature type="binding site" evidence="8">
    <location>
        <begin position="84"/>
        <end position="88"/>
    </location>
    <ligand>
        <name>GTP</name>
        <dbReference type="ChEBI" id="CHEBI:37565"/>
    </ligand>
</feature>
<sequence>MASNVPIEKIRNIGISAHIDSGKTTLSERILFYTGKIHEIHEVRGKDGVGAIMDSMDLEREKGITIQSAATYAMWGDYNINLIDTPGHVDFTIEVERALRVLDGAILVLCSVSGVQSQSITVDRQMKRYKVPRIAFINKMDRSGANYDRVAAQLKEKLGHHAVKLQYPIGAEDRFQGLIDLLSMKAFYFDGENGENVREEAIPADMLDEAKLRRDEMIEGIANVDDELGEAFLMDPGAINEEQLRAAVRRATIALKMTPVMCGSAYKNKGVQLLLNAVCSYLPNPKEATNEALDQKNNEAKVILESDANKPFVGLAFKLEDGRYGQLTYMRIYQGKVSKGDFIFNQVNQKKVKVPRIVRMHASEMHDVSEATAGDIVALFGIECASGDTFTDGTVNYTMTSMFVPDAVISLAVTPKNRDKLTNFSKALNRFHKEDPTFRVHRDEESAQTIISGMGELHLEIYIERMKREYDCEVVAGKPQVAYRETISQKGEFAYTHKKQTGGSGQFARVCGYVEPLPSDAVQQYEFVDDIVGGSIPREFIPACDKGFTEAVKKGSLIGFPVVGLRVVINDGAFHAVDSSEMAFKTAAIMGFREGYAAAKPIILEPIMKVEVTAPEDFQGSVVGQLNQRRGTILETGTAEGYVTAVAEVPLNTMFGYSTDLRSATQGKGEFTMEFARYSPVPRNEAEALMAQYKEKQAAEQAARK</sequence>
<dbReference type="InterPro" id="IPR009022">
    <property type="entry name" value="EFG_III"/>
</dbReference>
<dbReference type="Gene3D" id="3.40.50.300">
    <property type="entry name" value="P-loop containing nucleotide triphosphate hydrolases"/>
    <property type="match status" value="1"/>
</dbReference>
<dbReference type="InterPro" id="IPR020568">
    <property type="entry name" value="Ribosomal_Su5_D2-typ_SF"/>
</dbReference>
<dbReference type="InterPro" id="IPR041095">
    <property type="entry name" value="EFG_II"/>
</dbReference>
<keyword evidence="3 8" id="KW-0547">Nucleotide-binding</keyword>
<dbReference type="PROSITE" id="PS51722">
    <property type="entry name" value="G_TR_2"/>
    <property type="match status" value="1"/>
</dbReference>
<dbReference type="SUPFAM" id="SSF50447">
    <property type="entry name" value="Translation proteins"/>
    <property type="match status" value="1"/>
</dbReference>
<gene>
    <name evidence="8" type="primary">fusA</name>
    <name evidence="10" type="ORF">GTZ93_24750</name>
</gene>
<accession>A0A7X4YEU2</accession>
<dbReference type="InterPro" id="IPR047872">
    <property type="entry name" value="EFG_IV"/>
</dbReference>
<dbReference type="InterPro" id="IPR035647">
    <property type="entry name" value="EFG_III/V"/>
</dbReference>
<feature type="domain" description="Tr-type G" evidence="9">
    <location>
        <begin position="8"/>
        <end position="286"/>
    </location>
</feature>
<dbReference type="PROSITE" id="PS00301">
    <property type="entry name" value="G_TR_1"/>
    <property type="match status" value="1"/>
</dbReference>
<dbReference type="EMBL" id="JAAAPK010000007">
    <property type="protein sequence ID" value="NBC43017.1"/>
    <property type="molecule type" value="Genomic_DNA"/>
</dbReference>
<dbReference type="InterPro" id="IPR000795">
    <property type="entry name" value="T_Tr_GTP-bd_dom"/>
</dbReference>
<dbReference type="NCBIfam" id="NF009381">
    <property type="entry name" value="PRK12740.1-5"/>
    <property type="match status" value="1"/>
</dbReference>
<dbReference type="SUPFAM" id="SSF54211">
    <property type="entry name" value="Ribosomal protein S5 domain 2-like"/>
    <property type="match status" value="1"/>
</dbReference>
<evidence type="ECO:0000256" key="4">
    <source>
        <dbReference type="ARBA" id="ARBA00022768"/>
    </source>
</evidence>
<dbReference type="FunFam" id="3.30.70.870:FF:000001">
    <property type="entry name" value="Elongation factor G"/>
    <property type="match status" value="1"/>
</dbReference>
<proteinExistence type="inferred from homology"/>
<dbReference type="InterPro" id="IPR027417">
    <property type="entry name" value="P-loop_NTPase"/>
</dbReference>
<evidence type="ECO:0000313" key="10">
    <source>
        <dbReference type="EMBL" id="NBC43017.1"/>
    </source>
</evidence>
<dbReference type="Gene3D" id="3.30.70.240">
    <property type="match status" value="1"/>
</dbReference>
<evidence type="ECO:0000256" key="7">
    <source>
        <dbReference type="ARBA" id="ARBA00024731"/>
    </source>
</evidence>
<feature type="binding site" evidence="8">
    <location>
        <begin position="138"/>
        <end position="141"/>
    </location>
    <ligand>
        <name>GTP</name>
        <dbReference type="ChEBI" id="CHEBI:37565"/>
    </ligand>
</feature>
<keyword evidence="11" id="KW-1185">Reference proteome</keyword>
<dbReference type="GO" id="GO:0005737">
    <property type="term" value="C:cytoplasm"/>
    <property type="evidence" value="ECO:0007669"/>
    <property type="project" value="UniProtKB-SubCell"/>
</dbReference>
<dbReference type="FunFam" id="2.40.30.10:FF:000022">
    <property type="entry name" value="Elongation factor G, mitochondrial"/>
    <property type="match status" value="1"/>
</dbReference>
<dbReference type="NCBIfam" id="TIGR00231">
    <property type="entry name" value="small_GTP"/>
    <property type="match status" value="1"/>
</dbReference>
<dbReference type="HAMAP" id="MF_00054_B">
    <property type="entry name" value="EF_G_EF_2_B"/>
    <property type="match status" value="1"/>
</dbReference>
<dbReference type="SMART" id="SM00838">
    <property type="entry name" value="EFG_C"/>
    <property type="match status" value="1"/>
</dbReference>
<dbReference type="CDD" id="cd04097">
    <property type="entry name" value="mtEFG1_C"/>
    <property type="match status" value="1"/>
</dbReference>
<dbReference type="InterPro" id="IPR004161">
    <property type="entry name" value="EFTu-like_2"/>
</dbReference>
<keyword evidence="8" id="KW-0963">Cytoplasm</keyword>
<dbReference type="InterPro" id="IPR009000">
    <property type="entry name" value="Transl_B-barrel_sf"/>
</dbReference>
<dbReference type="InterPro" id="IPR004540">
    <property type="entry name" value="Transl_elong_EFG/EF2"/>
</dbReference>
<dbReference type="InterPro" id="IPR005225">
    <property type="entry name" value="Small_GTP-bd"/>
</dbReference>
<dbReference type="PANTHER" id="PTHR43636:SF2">
    <property type="entry name" value="ELONGATION FACTOR G, MITOCHONDRIAL"/>
    <property type="match status" value="1"/>
</dbReference>
<comment type="caution">
    <text evidence="10">The sequence shown here is derived from an EMBL/GenBank/DDBJ whole genome shotgun (WGS) entry which is preliminary data.</text>
</comment>
<organism evidence="10 11">
    <name type="scientific">Corallococcus exiguus</name>
    <dbReference type="NCBI Taxonomy" id="83462"/>
    <lineage>
        <taxon>Bacteria</taxon>
        <taxon>Pseudomonadati</taxon>
        <taxon>Myxococcota</taxon>
        <taxon>Myxococcia</taxon>
        <taxon>Myxococcales</taxon>
        <taxon>Cystobacterineae</taxon>
        <taxon>Myxococcaceae</taxon>
        <taxon>Corallococcus</taxon>
    </lineage>
</organism>
<dbReference type="RefSeq" id="WP_139917902.1">
    <property type="nucleotide sequence ID" value="NZ_CBCSLE010000023.1"/>
</dbReference>
<dbReference type="Gene3D" id="3.30.230.10">
    <property type="match status" value="1"/>
</dbReference>
<dbReference type="Gene3D" id="2.40.30.10">
    <property type="entry name" value="Translation factors"/>
    <property type="match status" value="1"/>
</dbReference>
<dbReference type="Pfam" id="PF00679">
    <property type="entry name" value="EFG_C"/>
    <property type="match status" value="1"/>
</dbReference>
<dbReference type="FunFam" id="3.30.70.240:FF:000001">
    <property type="entry name" value="Elongation factor G"/>
    <property type="match status" value="1"/>
</dbReference>
<dbReference type="SMART" id="SM00889">
    <property type="entry name" value="EFG_IV"/>
    <property type="match status" value="1"/>
</dbReference>
<evidence type="ECO:0000256" key="1">
    <source>
        <dbReference type="ARBA" id="ARBA00005870"/>
    </source>
</evidence>
<dbReference type="InterPro" id="IPR014721">
    <property type="entry name" value="Ribsml_uS5_D2-typ_fold_subgr"/>
</dbReference>
<keyword evidence="6 8" id="KW-0342">GTP-binding</keyword>
<dbReference type="CDD" id="cd01434">
    <property type="entry name" value="EFG_mtEFG1_IV"/>
    <property type="match status" value="1"/>
</dbReference>
<name>A0A7X4YEU2_9BACT</name>
<evidence type="ECO:0000256" key="5">
    <source>
        <dbReference type="ARBA" id="ARBA00022917"/>
    </source>
</evidence>
<feature type="binding site" evidence="8">
    <location>
        <begin position="17"/>
        <end position="24"/>
    </location>
    <ligand>
        <name>GTP</name>
        <dbReference type="ChEBI" id="CHEBI:37565"/>
    </ligand>
</feature>
<reference evidence="10 11" key="1">
    <citation type="submission" date="2020-01" db="EMBL/GenBank/DDBJ databases">
        <title>The draft genome sequence of Corallococcus exiguus DSM 14696.</title>
        <authorList>
            <person name="Zhang X."/>
            <person name="Zhu H."/>
        </authorList>
    </citation>
    <scope>NUCLEOTIDE SEQUENCE [LARGE SCALE GENOMIC DNA]</scope>
    <source>
        <strain evidence="10 11">DSM 14696</strain>
    </source>
</reference>
<dbReference type="InterPro" id="IPR000640">
    <property type="entry name" value="EFG_V-like"/>
</dbReference>
<dbReference type="AlphaFoldDB" id="A0A7X4YEU2"/>
<evidence type="ECO:0000313" key="11">
    <source>
        <dbReference type="Proteomes" id="UP000537825"/>
    </source>
</evidence>
<dbReference type="Gene3D" id="3.30.70.870">
    <property type="entry name" value="Elongation Factor G (Translational Gtpase), domain 3"/>
    <property type="match status" value="1"/>
</dbReference>